<proteinExistence type="predicted"/>
<evidence type="ECO:0000256" key="1">
    <source>
        <dbReference type="SAM" id="MobiDB-lite"/>
    </source>
</evidence>
<organism evidence="2 3">
    <name type="scientific">Portunus trituberculatus</name>
    <name type="common">Swimming crab</name>
    <name type="synonym">Neptunus trituberculatus</name>
    <dbReference type="NCBI Taxonomy" id="210409"/>
    <lineage>
        <taxon>Eukaryota</taxon>
        <taxon>Metazoa</taxon>
        <taxon>Ecdysozoa</taxon>
        <taxon>Arthropoda</taxon>
        <taxon>Crustacea</taxon>
        <taxon>Multicrustacea</taxon>
        <taxon>Malacostraca</taxon>
        <taxon>Eumalacostraca</taxon>
        <taxon>Eucarida</taxon>
        <taxon>Decapoda</taxon>
        <taxon>Pleocyemata</taxon>
        <taxon>Brachyura</taxon>
        <taxon>Eubrachyura</taxon>
        <taxon>Portunoidea</taxon>
        <taxon>Portunidae</taxon>
        <taxon>Portuninae</taxon>
        <taxon>Portunus</taxon>
    </lineage>
</organism>
<sequence>MGLMITLAAAPRRACVGMESVRAPRHDRLKWCVSRRPRRPRRRGLRQEALTETENYLPADEKREF</sequence>
<dbReference type="EMBL" id="VSRR010000539">
    <property type="protein sequence ID" value="MPC16812.1"/>
    <property type="molecule type" value="Genomic_DNA"/>
</dbReference>
<evidence type="ECO:0000313" key="2">
    <source>
        <dbReference type="EMBL" id="MPC16812.1"/>
    </source>
</evidence>
<name>A0A5B7D6A5_PORTR</name>
<feature type="region of interest" description="Disordered" evidence="1">
    <location>
        <begin position="38"/>
        <end position="65"/>
    </location>
</feature>
<keyword evidence="3" id="KW-1185">Reference proteome</keyword>
<dbReference type="Proteomes" id="UP000324222">
    <property type="component" value="Unassembled WGS sequence"/>
</dbReference>
<dbReference type="AlphaFoldDB" id="A0A5B7D6A5"/>
<evidence type="ECO:0000313" key="3">
    <source>
        <dbReference type="Proteomes" id="UP000324222"/>
    </source>
</evidence>
<accession>A0A5B7D6A5</accession>
<gene>
    <name evidence="2" type="ORF">E2C01_009648</name>
</gene>
<comment type="caution">
    <text evidence="2">The sequence shown here is derived from an EMBL/GenBank/DDBJ whole genome shotgun (WGS) entry which is preliminary data.</text>
</comment>
<protein>
    <submittedName>
        <fullName evidence="2">Uncharacterized protein</fullName>
    </submittedName>
</protein>
<reference evidence="2 3" key="1">
    <citation type="submission" date="2019-05" db="EMBL/GenBank/DDBJ databases">
        <title>Another draft genome of Portunus trituberculatus and its Hox gene families provides insights of decapod evolution.</title>
        <authorList>
            <person name="Jeong J.-H."/>
            <person name="Song I."/>
            <person name="Kim S."/>
            <person name="Choi T."/>
            <person name="Kim D."/>
            <person name="Ryu S."/>
            <person name="Kim W."/>
        </authorList>
    </citation>
    <scope>NUCLEOTIDE SEQUENCE [LARGE SCALE GENOMIC DNA]</scope>
    <source>
        <tissue evidence="2">Muscle</tissue>
    </source>
</reference>